<feature type="compositionally biased region" description="Polar residues" evidence="1">
    <location>
        <begin position="457"/>
        <end position="468"/>
    </location>
</feature>
<evidence type="ECO:0000313" key="2">
    <source>
        <dbReference type="EMBL" id="GIQ80721.1"/>
    </source>
</evidence>
<comment type="caution">
    <text evidence="2">The sequence shown here is derived from an EMBL/GenBank/DDBJ whole genome shotgun (WGS) entry which is preliminary data.</text>
</comment>
<accession>A0A9K3CQI0</accession>
<dbReference type="EMBL" id="BDIP01000227">
    <property type="protein sequence ID" value="GIQ80721.1"/>
    <property type="molecule type" value="Genomic_DNA"/>
</dbReference>
<keyword evidence="3" id="KW-1185">Reference proteome</keyword>
<feature type="region of interest" description="Disordered" evidence="1">
    <location>
        <begin position="427"/>
        <end position="531"/>
    </location>
</feature>
<feature type="compositionally biased region" description="Basic and acidic residues" evidence="1">
    <location>
        <begin position="230"/>
        <end position="246"/>
    </location>
</feature>
<organism evidence="2 3">
    <name type="scientific">Kipferlia bialata</name>
    <dbReference type="NCBI Taxonomy" id="797122"/>
    <lineage>
        <taxon>Eukaryota</taxon>
        <taxon>Metamonada</taxon>
        <taxon>Carpediemonas-like organisms</taxon>
        <taxon>Kipferlia</taxon>
    </lineage>
</organism>
<reference evidence="2 3" key="1">
    <citation type="journal article" date="2018" name="PLoS ONE">
        <title>The draft genome of Kipferlia bialata reveals reductive genome evolution in fornicate parasites.</title>
        <authorList>
            <person name="Tanifuji G."/>
            <person name="Takabayashi S."/>
            <person name="Kume K."/>
            <person name="Takagi M."/>
            <person name="Nakayama T."/>
            <person name="Kamikawa R."/>
            <person name="Inagaki Y."/>
            <person name="Hashimoto T."/>
        </authorList>
    </citation>
    <scope>NUCLEOTIDE SEQUENCE [LARGE SCALE GENOMIC DNA]</scope>
    <source>
        <strain evidence="2">NY0173</strain>
    </source>
</reference>
<feature type="compositionally biased region" description="Basic and acidic residues" evidence="1">
    <location>
        <begin position="366"/>
        <end position="377"/>
    </location>
</feature>
<dbReference type="Proteomes" id="UP000265618">
    <property type="component" value="Unassembled WGS sequence"/>
</dbReference>
<feature type="compositionally biased region" description="Polar residues" evidence="1">
    <location>
        <begin position="430"/>
        <end position="449"/>
    </location>
</feature>
<proteinExistence type="predicted"/>
<feature type="compositionally biased region" description="Basic and acidic residues" evidence="1">
    <location>
        <begin position="390"/>
        <end position="404"/>
    </location>
</feature>
<sequence>MSFTSDRVLLALQRSRGGRRMYAHLKPMIDVCDRLNHYLPPTSTRQPGGRRCRVRMFVLDPKSVAPIKALLPGQVPAAIPHLTSVLMASAKQEAQTRTYAAPAVYAPEGMPVQRGYAAAGVPVQRGYERDMEGERERERVGVHGAQAEVERQRQRERESHQTRDRIEAELTHLASVLDPPPRGYSSGYDKESGYASAPASARTSLSTSGYSSHTQSPRESGSLSGASFRPGEREREAVRDRVRESAHSVANAVSTVAEVSGAPRSRSYENRVRSVVSTHQRSSRQTHRTVAAVLGSHSPMAPVSTRYKPVTFTSTTSGPEREREKDREIVVPQERNTGSISGLLALMGPGGIETGAGDVDMGERDLRAHRPRPDTKGSHKSSSLGSWERSGMRHERDNERERLGIKRRPASIIELPRVHALSLSMHTRKSPSGTDSTPHTIATISSGGTTPRYGRSSLPTTPRETMSTGYYGGVSEATESEMTGPAPPSFSRGALSDREGEREDSMSPGAYGERERGRERERWGMEASASQGLDTLAQMTVIAPRYDMQACKSLRERETEQKRQA</sequence>
<evidence type="ECO:0000256" key="1">
    <source>
        <dbReference type="SAM" id="MobiDB-lite"/>
    </source>
</evidence>
<protein>
    <submittedName>
        <fullName evidence="2">Uncharacterized protein</fullName>
    </submittedName>
</protein>
<name>A0A9K3CQI0_9EUKA</name>
<feature type="compositionally biased region" description="Polar residues" evidence="1">
    <location>
        <begin position="201"/>
        <end position="225"/>
    </location>
</feature>
<feature type="compositionally biased region" description="Basic and acidic residues" evidence="1">
    <location>
        <begin position="127"/>
        <end position="141"/>
    </location>
</feature>
<feature type="region of interest" description="Disordered" evidence="1">
    <location>
        <begin position="366"/>
        <end position="408"/>
    </location>
</feature>
<evidence type="ECO:0000313" key="3">
    <source>
        <dbReference type="Proteomes" id="UP000265618"/>
    </source>
</evidence>
<feature type="compositionally biased region" description="Basic and acidic residues" evidence="1">
    <location>
        <begin position="512"/>
        <end position="524"/>
    </location>
</feature>
<gene>
    <name evidence="2" type="ORF">KIPB_001560</name>
</gene>
<feature type="compositionally biased region" description="Basic and acidic residues" evidence="1">
    <location>
        <begin position="148"/>
        <end position="170"/>
    </location>
</feature>
<feature type="region of interest" description="Disordered" evidence="1">
    <location>
        <begin position="127"/>
        <end position="287"/>
    </location>
</feature>
<feature type="compositionally biased region" description="Basic and acidic residues" evidence="1">
    <location>
        <begin position="495"/>
        <end position="505"/>
    </location>
</feature>
<dbReference type="AlphaFoldDB" id="A0A9K3CQI0"/>